<keyword evidence="2" id="KW-1185">Reference proteome</keyword>
<proteinExistence type="predicted"/>
<dbReference type="EMBL" id="JAVFWL010000002">
    <property type="protein sequence ID" value="KAK6734977.1"/>
    <property type="molecule type" value="Genomic_DNA"/>
</dbReference>
<name>A0ABR1C8Z3_NECAM</name>
<protein>
    <submittedName>
        <fullName evidence="1">Uncharacterized protein</fullName>
    </submittedName>
</protein>
<gene>
    <name evidence="1" type="primary">Necator_chrII.g6071</name>
    <name evidence="1" type="ORF">RB195_018278</name>
</gene>
<sequence length="117" mass="13563">MSSSIPEFGEWLADRGLLWKERLCTNCGSTGHELAYTGWKLWIKLLHAYLVIVDCYGVHFRFWKSDRFSWYSGSSRHESPQIIARNAIENTSIWMRQSGPPNYILPLDLFPILPACI</sequence>
<accession>A0ABR1C8Z3</accession>
<reference evidence="1 2" key="1">
    <citation type="submission" date="2023-08" db="EMBL/GenBank/DDBJ databases">
        <title>A Necator americanus chromosomal reference genome.</title>
        <authorList>
            <person name="Ilik V."/>
            <person name="Petrzelkova K.J."/>
            <person name="Pardy F."/>
            <person name="Fuh T."/>
            <person name="Niatou-Singa F.S."/>
            <person name="Gouil Q."/>
            <person name="Baker L."/>
            <person name="Ritchie M.E."/>
            <person name="Jex A.R."/>
            <person name="Gazzola D."/>
            <person name="Li H."/>
            <person name="Toshio Fujiwara R."/>
            <person name="Zhan B."/>
            <person name="Aroian R.V."/>
            <person name="Pafco B."/>
            <person name="Schwarz E.M."/>
        </authorList>
    </citation>
    <scope>NUCLEOTIDE SEQUENCE [LARGE SCALE GENOMIC DNA]</scope>
    <source>
        <strain evidence="1 2">Aroian</strain>
        <tissue evidence="1">Whole animal</tissue>
    </source>
</reference>
<organism evidence="1 2">
    <name type="scientific">Necator americanus</name>
    <name type="common">Human hookworm</name>
    <dbReference type="NCBI Taxonomy" id="51031"/>
    <lineage>
        <taxon>Eukaryota</taxon>
        <taxon>Metazoa</taxon>
        <taxon>Ecdysozoa</taxon>
        <taxon>Nematoda</taxon>
        <taxon>Chromadorea</taxon>
        <taxon>Rhabditida</taxon>
        <taxon>Rhabditina</taxon>
        <taxon>Rhabditomorpha</taxon>
        <taxon>Strongyloidea</taxon>
        <taxon>Ancylostomatidae</taxon>
        <taxon>Bunostominae</taxon>
        <taxon>Necator</taxon>
    </lineage>
</organism>
<evidence type="ECO:0000313" key="1">
    <source>
        <dbReference type="EMBL" id="KAK6734977.1"/>
    </source>
</evidence>
<evidence type="ECO:0000313" key="2">
    <source>
        <dbReference type="Proteomes" id="UP001303046"/>
    </source>
</evidence>
<comment type="caution">
    <text evidence="1">The sequence shown here is derived from an EMBL/GenBank/DDBJ whole genome shotgun (WGS) entry which is preliminary data.</text>
</comment>
<dbReference type="Proteomes" id="UP001303046">
    <property type="component" value="Unassembled WGS sequence"/>
</dbReference>